<evidence type="ECO:0000313" key="7">
    <source>
        <dbReference type="Proteomes" id="UP000261620"/>
    </source>
</evidence>
<dbReference type="STRING" id="94237.ENSMMOP00000023273"/>
<feature type="domain" description="AMP-binding enzyme C-terminal" evidence="5">
    <location>
        <begin position="500"/>
        <end position="575"/>
    </location>
</feature>
<dbReference type="InterPro" id="IPR045851">
    <property type="entry name" value="AMP-bd_C_sf"/>
</dbReference>
<dbReference type="InterPro" id="IPR000873">
    <property type="entry name" value="AMP-dep_synth/lig_dom"/>
</dbReference>
<name>A0A3Q3WXL0_MOLML</name>
<dbReference type="Gene3D" id="3.40.50.12780">
    <property type="entry name" value="N-terminal domain of ligase-like"/>
    <property type="match status" value="1"/>
</dbReference>
<dbReference type="Pfam" id="PF13193">
    <property type="entry name" value="AMP-binding_C"/>
    <property type="match status" value="1"/>
</dbReference>
<evidence type="ECO:0000313" key="6">
    <source>
        <dbReference type="Ensembl" id="ENSMMOP00000023273.1"/>
    </source>
</evidence>
<comment type="similarity">
    <text evidence="1">Belongs to the ATP-dependent AMP-binding enzyme family.</text>
</comment>
<dbReference type="Pfam" id="PF00501">
    <property type="entry name" value="AMP-binding"/>
    <property type="match status" value="1"/>
</dbReference>
<dbReference type="OMA" id="KGKWFKT"/>
<dbReference type="CDD" id="cd05941">
    <property type="entry name" value="MCS"/>
    <property type="match status" value="1"/>
</dbReference>
<organism evidence="6 7">
    <name type="scientific">Mola mola</name>
    <name type="common">Ocean sunfish</name>
    <name type="synonym">Tetraodon mola</name>
    <dbReference type="NCBI Taxonomy" id="94237"/>
    <lineage>
        <taxon>Eukaryota</taxon>
        <taxon>Metazoa</taxon>
        <taxon>Chordata</taxon>
        <taxon>Craniata</taxon>
        <taxon>Vertebrata</taxon>
        <taxon>Euteleostomi</taxon>
        <taxon>Actinopterygii</taxon>
        <taxon>Neopterygii</taxon>
        <taxon>Teleostei</taxon>
        <taxon>Neoteleostei</taxon>
        <taxon>Acanthomorphata</taxon>
        <taxon>Eupercaria</taxon>
        <taxon>Tetraodontiformes</taxon>
        <taxon>Molidae</taxon>
        <taxon>Mola</taxon>
    </lineage>
</organism>
<evidence type="ECO:0000256" key="1">
    <source>
        <dbReference type="ARBA" id="ARBA00006432"/>
    </source>
</evidence>
<reference evidence="6" key="1">
    <citation type="submission" date="2025-08" db="UniProtKB">
        <authorList>
            <consortium name="Ensembl"/>
        </authorList>
    </citation>
    <scope>IDENTIFICATION</scope>
</reference>
<sequence length="587" mass="65528">MLSGFVLVTCCSLRWTLPRWKATLYRTFCLSNQRQWVLGSAVQTRAHRWTTAPSSLINQMPVFARASAFGDRLAIIESSGNHSYKQLYYSSLGLADRISSTLNSDFGGLEGKRISFLCANDASYTVAQWAAWMSGGTAVPLYRKHPQSELEYIISDSQSSLLVAGHPYAETLQPLAQRLGLPCLSLPPTSHLDTLCGAESREKEVAVTDWADRPAMIIYTSGTTGKPKGVLHSHSSIHAMVNCLVSEWAWSRDDVILHTLPLHHVHGIVNKLLCPLWVGATCAMLPDFQPQKVWEMLLNSKAPLVNIFMAVPTIYSKLIQYYDQHFTQPHVKDFIRAVCKERIRLMVSGSAALPLPTLQRWEEITGHTLLERYGMTEIGMALSNPLKGTRVPGAVGLPLPGVEVRIAMNNTTNTTIVEGNHRETKVRSGLEGKEGELLVRGPSVFKEYWNKPQETRESFTDDGWFKTGDTAVYKDDVYWILGRSSIDIIKSGGYKISALEVERHLLAHPNIIDVAVIGAHDAIWGQKVTAVVQLKKGQSMTLPELKTWAREHMAPYIIPTGLVLVEEMPRNQMGKVNKKDLLRQFFP</sequence>
<dbReference type="SUPFAM" id="SSF56801">
    <property type="entry name" value="Acetyl-CoA synthetase-like"/>
    <property type="match status" value="1"/>
</dbReference>
<keyword evidence="7" id="KW-1185">Reference proteome</keyword>
<reference evidence="6" key="2">
    <citation type="submission" date="2025-09" db="UniProtKB">
        <authorList>
            <consortium name="Ensembl"/>
        </authorList>
    </citation>
    <scope>IDENTIFICATION</scope>
</reference>
<keyword evidence="2" id="KW-0436">Ligase</keyword>
<feature type="domain" description="AMP-dependent synthetase/ligase" evidence="4">
    <location>
        <begin position="64"/>
        <end position="449"/>
    </location>
</feature>
<proteinExistence type="inferred from homology"/>
<protein>
    <submittedName>
        <fullName evidence="6">Uncharacterized protein</fullName>
    </submittedName>
</protein>
<evidence type="ECO:0000259" key="5">
    <source>
        <dbReference type="Pfam" id="PF13193"/>
    </source>
</evidence>
<dbReference type="InterPro" id="IPR042099">
    <property type="entry name" value="ANL_N_sf"/>
</dbReference>
<evidence type="ECO:0000256" key="2">
    <source>
        <dbReference type="ARBA" id="ARBA00022598"/>
    </source>
</evidence>
<dbReference type="Proteomes" id="UP000261620">
    <property type="component" value="Unplaced"/>
</dbReference>
<evidence type="ECO:0000256" key="3">
    <source>
        <dbReference type="ARBA" id="ARBA00023098"/>
    </source>
</evidence>
<accession>A0A3Q3WXL0</accession>
<dbReference type="PANTHER" id="PTHR43201">
    <property type="entry name" value="ACYL-COA SYNTHETASE"/>
    <property type="match status" value="1"/>
</dbReference>
<evidence type="ECO:0000259" key="4">
    <source>
        <dbReference type="Pfam" id="PF00501"/>
    </source>
</evidence>
<dbReference type="FunFam" id="3.40.50.12780:FF:000030">
    <property type="entry name" value="Acyl-CoA synthetase family member 3"/>
    <property type="match status" value="1"/>
</dbReference>
<dbReference type="Ensembl" id="ENSMMOT00000023658.1">
    <property type="protein sequence ID" value="ENSMMOP00000023273.1"/>
    <property type="gene ID" value="ENSMMOG00000017712.1"/>
</dbReference>
<dbReference type="AlphaFoldDB" id="A0A3Q3WXL0"/>
<dbReference type="GO" id="GO:0006631">
    <property type="term" value="P:fatty acid metabolic process"/>
    <property type="evidence" value="ECO:0007669"/>
    <property type="project" value="TreeGrafter"/>
</dbReference>
<dbReference type="GO" id="GO:0031956">
    <property type="term" value="F:medium-chain fatty acid-CoA ligase activity"/>
    <property type="evidence" value="ECO:0007669"/>
    <property type="project" value="TreeGrafter"/>
</dbReference>
<keyword evidence="3" id="KW-0443">Lipid metabolism</keyword>
<dbReference type="InterPro" id="IPR020845">
    <property type="entry name" value="AMP-binding_CS"/>
</dbReference>
<dbReference type="PANTHER" id="PTHR43201:SF8">
    <property type="entry name" value="ACYL-COA SYNTHETASE FAMILY MEMBER 3"/>
    <property type="match status" value="1"/>
</dbReference>
<dbReference type="InterPro" id="IPR025110">
    <property type="entry name" value="AMP-bd_C"/>
</dbReference>
<dbReference type="PROSITE" id="PS00455">
    <property type="entry name" value="AMP_BINDING"/>
    <property type="match status" value="1"/>
</dbReference>
<dbReference type="GO" id="GO:0005737">
    <property type="term" value="C:cytoplasm"/>
    <property type="evidence" value="ECO:0007669"/>
    <property type="project" value="UniProtKB-ARBA"/>
</dbReference>
<dbReference type="Gene3D" id="3.30.300.30">
    <property type="match status" value="1"/>
</dbReference>